<dbReference type="EMBL" id="JACIDJ010000001">
    <property type="protein sequence ID" value="MBB3897066.1"/>
    <property type="molecule type" value="Genomic_DNA"/>
</dbReference>
<keyword evidence="2" id="KW-1185">Reference proteome</keyword>
<dbReference type="RefSeq" id="WP_184382009.1">
    <property type="nucleotide sequence ID" value="NZ_JACIDJ010000001.1"/>
</dbReference>
<reference evidence="1 2" key="1">
    <citation type="submission" date="2020-08" db="EMBL/GenBank/DDBJ databases">
        <title>Genomic Encyclopedia of Type Strains, Phase IV (KMG-IV): sequencing the most valuable type-strain genomes for metagenomic binning, comparative biology and taxonomic classification.</title>
        <authorList>
            <person name="Goeker M."/>
        </authorList>
    </citation>
    <scope>NUCLEOTIDE SEQUENCE [LARGE SCALE GENOMIC DNA]</scope>
    <source>
        <strain evidence="1 2">DSM 19979</strain>
    </source>
</reference>
<proteinExistence type="predicted"/>
<name>A0A840A969_9PROT</name>
<dbReference type="Proteomes" id="UP000553193">
    <property type="component" value="Unassembled WGS sequence"/>
</dbReference>
<sequence length="170" mass="19324">MDPQIFADALLSPAPHAGIPRDQWIFEPFIGSWALEVRWYGPDKALIREEEGEWHFARVLEGRGIQDVWVVPPRGQREVSAYEYGTSLRFHDPALGAWRSTWIGPMHGAVLTFTARRNGDAVVLETTPDVAPARRWSFRDITPSAFTWVHEALEGGEWRLVQSFAARRTA</sequence>
<dbReference type="AlphaFoldDB" id="A0A840A969"/>
<protein>
    <submittedName>
        <fullName evidence="1">Uncharacterized protein</fullName>
    </submittedName>
</protein>
<comment type="caution">
    <text evidence="1">The sequence shown here is derived from an EMBL/GenBank/DDBJ whole genome shotgun (WGS) entry which is preliminary data.</text>
</comment>
<accession>A0A840A969</accession>
<evidence type="ECO:0000313" key="2">
    <source>
        <dbReference type="Proteomes" id="UP000553193"/>
    </source>
</evidence>
<organism evidence="1 2">
    <name type="scientific">Roseococcus suduntuyensis</name>
    <dbReference type="NCBI Taxonomy" id="455361"/>
    <lineage>
        <taxon>Bacteria</taxon>
        <taxon>Pseudomonadati</taxon>
        <taxon>Pseudomonadota</taxon>
        <taxon>Alphaproteobacteria</taxon>
        <taxon>Acetobacterales</taxon>
        <taxon>Roseomonadaceae</taxon>
        <taxon>Roseococcus</taxon>
    </lineage>
</organism>
<gene>
    <name evidence="1" type="ORF">GGQ83_000492</name>
</gene>
<evidence type="ECO:0000313" key="1">
    <source>
        <dbReference type="EMBL" id="MBB3897066.1"/>
    </source>
</evidence>